<evidence type="ECO:0000313" key="5">
    <source>
        <dbReference type="EMBL" id="KAG2988184.1"/>
    </source>
</evidence>
<evidence type="ECO:0000313" key="2">
    <source>
        <dbReference type="EMBL" id="KAG2866513.1"/>
    </source>
</evidence>
<evidence type="ECO:0000313" key="7">
    <source>
        <dbReference type="Proteomes" id="UP000736787"/>
    </source>
</evidence>
<evidence type="ECO:0000313" key="3">
    <source>
        <dbReference type="EMBL" id="KAG2900315.1"/>
    </source>
</evidence>
<protein>
    <submittedName>
        <fullName evidence="4">Uncharacterized protein</fullName>
    </submittedName>
</protein>
<evidence type="ECO:0000256" key="1">
    <source>
        <dbReference type="SAM" id="MobiDB-lite"/>
    </source>
</evidence>
<dbReference type="AlphaFoldDB" id="A0A8T1DZS2"/>
<reference evidence="4" key="1">
    <citation type="submission" date="2018-10" db="EMBL/GenBank/DDBJ databases">
        <title>Effector identification in a new, highly contiguous assembly of the strawberry crown rot pathogen Phytophthora cactorum.</title>
        <authorList>
            <person name="Armitage A.D."/>
            <person name="Nellist C.F."/>
            <person name="Bates H."/>
            <person name="Vickerstaff R.J."/>
            <person name="Harrison R.J."/>
        </authorList>
    </citation>
    <scope>NUCLEOTIDE SEQUENCE</scope>
    <source>
        <strain evidence="2">15-7</strain>
        <strain evidence="3">4032</strain>
        <strain evidence="4">4040</strain>
        <strain evidence="5">P415</strain>
        <strain evidence="6">P421</strain>
    </source>
</reference>
<dbReference type="EMBL" id="RCMI01000700">
    <property type="protein sequence ID" value="KAG2900315.1"/>
    <property type="molecule type" value="Genomic_DNA"/>
</dbReference>
<accession>A0A8T1DZS2</accession>
<comment type="caution">
    <text evidence="4">The sequence shown here is derived from an EMBL/GenBank/DDBJ whole genome shotgun (WGS) entry which is preliminary data.</text>
</comment>
<sequence>METNQLPVEAASMRVVKTNNPAATLKEHKQLRQSPPPKPTKKRFISKQSMAFMHC</sequence>
<proteinExistence type="predicted"/>
<dbReference type="EMBL" id="RCMK01000151">
    <property type="protein sequence ID" value="KAG2946726.1"/>
    <property type="molecule type" value="Genomic_DNA"/>
</dbReference>
<gene>
    <name evidence="2" type="ORF">PC113_g2783</name>
    <name evidence="3" type="ORF">PC115_g16242</name>
    <name evidence="4" type="ORF">PC117_g7402</name>
    <name evidence="5" type="ORF">PC118_g6878</name>
    <name evidence="6" type="ORF">PC129_g5881</name>
</gene>
<dbReference type="EMBL" id="RCMG01000039">
    <property type="protein sequence ID" value="KAG2866513.1"/>
    <property type="molecule type" value="Genomic_DNA"/>
</dbReference>
<dbReference type="Proteomes" id="UP000736787">
    <property type="component" value="Unassembled WGS sequence"/>
</dbReference>
<dbReference type="Proteomes" id="UP000697107">
    <property type="component" value="Unassembled WGS sequence"/>
</dbReference>
<evidence type="ECO:0000313" key="4">
    <source>
        <dbReference type="EMBL" id="KAG2946726.1"/>
    </source>
</evidence>
<dbReference type="Proteomes" id="UP000735874">
    <property type="component" value="Unassembled WGS sequence"/>
</dbReference>
<organism evidence="4 7">
    <name type="scientific">Phytophthora cactorum</name>
    <dbReference type="NCBI Taxonomy" id="29920"/>
    <lineage>
        <taxon>Eukaryota</taxon>
        <taxon>Sar</taxon>
        <taxon>Stramenopiles</taxon>
        <taxon>Oomycota</taxon>
        <taxon>Peronosporomycetes</taxon>
        <taxon>Peronosporales</taxon>
        <taxon>Peronosporaceae</taxon>
        <taxon>Phytophthora</taxon>
    </lineage>
</organism>
<dbReference type="Proteomes" id="UP000774804">
    <property type="component" value="Unassembled WGS sequence"/>
</dbReference>
<dbReference type="EMBL" id="RCMV01000145">
    <property type="protein sequence ID" value="KAG3223442.1"/>
    <property type="molecule type" value="Genomic_DNA"/>
</dbReference>
<feature type="region of interest" description="Disordered" evidence="1">
    <location>
        <begin position="22"/>
        <end position="55"/>
    </location>
</feature>
<evidence type="ECO:0000313" key="6">
    <source>
        <dbReference type="EMBL" id="KAG3223442.1"/>
    </source>
</evidence>
<dbReference type="EMBL" id="RCML01000158">
    <property type="protein sequence ID" value="KAG2988184.1"/>
    <property type="molecule type" value="Genomic_DNA"/>
</dbReference>
<name>A0A8T1DZS2_9STRA</name>
<dbReference type="Proteomes" id="UP000760860">
    <property type="component" value="Unassembled WGS sequence"/>
</dbReference>